<proteinExistence type="predicted"/>
<reference evidence="1 2" key="2">
    <citation type="journal article" date="2021" name="Curr. Genet.">
        <title>Genetic response to nitrogen starvation in the aggressive Eucalyptus foliar pathogen Teratosphaeria destructans.</title>
        <authorList>
            <person name="Havenga M."/>
            <person name="Wingfield B.D."/>
            <person name="Wingfield M.J."/>
            <person name="Dreyer L.L."/>
            <person name="Roets F."/>
            <person name="Aylward J."/>
        </authorList>
    </citation>
    <scope>NUCLEOTIDE SEQUENCE [LARGE SCALE GENOMIC DNA]</scope>
    <source>
        <strain evidence="1">CMW44962</strain>
    </source>
</reference>
<name>A0A9W7W4W7_9PEZI</name>
<keyword evidence="2" id="KW-1185">Reference proteome</keyword>
<reference evidence="1 2" key="1">
    <citation type="journal article" date="2018" name="IMA Fungus">
        <title>IMA Genome-F 10: Nine draft genome sequences of Claviceps purpurea s.lat., including C. arundinis, C. humidiphila, and C. cf. spartinae, pseudomolecules for the pitch canker pathogen Fusarium circinatum, draft genome of Davidsoniella eucalypti, Grosmannia galeiformis, Quambalaria eucalypti, and Teratosphaeria destructans.</title>
        <authorList>
            <person name="Wingfield B.D."/>
            <person name="Liu M."/>
            <person name="Nguyen H.D."/>
            <person name="Lane F.A."/>
            <person name="Morgan S.W."/>
            <person name="De Vos L."/>
            <person name="Wilken P.M."/>
            <person name="Duong T.A."/>
            <person name="Aylward J."/>
            <person name="Coetzee M.P."/>
            <person name="Dadej K."/>
            <person name="De Beer Z.W."/>
            <person name="Findlay W."/>
            <person name="Havenga M."/>
            <person name="Kolarik M."/>
            <person name="Menzies J.G."/>
            <person name="Naidoo K."/>
            <person name="Pochopski O."/>
            <person name="Shoukouhi P."/>
            <person name="Santana Q.C."/>
            <person name="Seifert K.A."/>
            <person name="Soal N."/>
            <person name="Steenkamp E.T."/>
            <person name="Tatham C.T."/>
            <person name="van der Nest M.A."/>
            <person name="Wingfield M.J."/>
        </authorList>
    </citation>
    <scope>NUCLEOTIDE SEQUENCE [LARGE SCALE GENOMIC DNA]</scope>
    <source>
        <strain evidence="1">CMW44962</strain>
    </source>
</reference>
<dbReference type="EMBL" id="RIBY02000735">
    <property type="protein sequence ID" value="KAH9838160.1"/>
    <property type="molecule type" value="Genomic_DNA"/>
</dbReference>
<protein>
    <submittedName>
        <fullName evidence="1">Uncharacterized protein</fullName>
    </submittedName>
</protein>
<dbReference type="Proteomes" id="UP001138500">
    <property type="component" value="Unassembled WGS sequence"/>
</dbReference>
<gene>
    <name evidence="1" type="ORF">Tdes44962_MAKER08261</name>
</gene>
<comment type="caution">
    <text evidence="1">The sequence shown here is derived from an EMBL/GenBank/DDBJ whole genome shotgun (WGS) entry which is preliminary data.</text>
</comment>
<sequence length="176" mass="19868">MPPHGQDEQTAAANEAKAFALMRQSKAAHKRAEEYEQQADMAQLISAYYKAGGKFLVTEIILLSPHAVHAHLHILTSETYTTLLHTLRTALFAHNKVLAQSDWPGVFQQYRTLLDVFPAMREEKLRLMAGVIRVVPLFEGDLGECVEEFRRAAEGGMTGEGLYKWRMLEGLRRVES</sequence>
<accession>A0A9W7W4W7</accession>
<dbReference type="AlphaFoldDB" id="A0A9W7W4W7"/>
<evidence type="ECO:0000313" key="2">
    <source>
        <dbReference type="Proteomes" id="UP001138500"/>
    </source>
</evidence>
<evidence type="ECO:0000313" key="1">
    <source>
        <dbReference type="EMBL" id="KAH9838160.1"/>
    </source>
</evidence>
<organism evidence="1 2">
    <name type="scientific">Teratosphaeria destructans</name>
    <dbReference type="NCBI Taxonomy" id="418781"/>
    <lineage>
        <taxon>Eukaryota</taxon>
        <taxon>Fungi</taxon>
        <taxon>Dikarya</taxon>
        <taxon>Ascomycota</taxon>
        <taxon>Pezizomycotina</taxon>
        <taxon>Dothideomycetes</taxon>
        <taxon>Dothideomycetidae</taxon>
        <taxon>Mycosphaerellales</taxon>
        <taxon>Teratosphaeriaceae</taxon>
        <taxon>Teratosphaeria</taxon>
    </lineage>
</organism>